<protein>
    <recommendedName>
        <fullName evidence="3">Transposase (putative) YhgA-like domain-containing protein</fullName>
    </recommendedName>
</protein>
<dbReference type="Proteomes" id="UP000294850">
    <property type="component" value="Unassembled WGS sequence"/>
</dbReference>
<evidence type="ECO:0000313" key="1">
    <source>
        <dbReference type="EMBL" id="TDE11628.1"/>
    </source>
</evidence>
<keyword evidence="2" id="KW-1185">Reference proteome</keyword>
<comment type="caution">
    <text evidence="1">The sequence shown here is derived from an EMBL/GenBank/DDBJ whole genome shotgun (WGS) entry which is preliminary data.</text>
</comment>
<organism evidence="1 2">
    <name type="scientific">Dyadobacter psychrotolerans</name>
    <dbReference type="NCBI Taxonomy" id="2541721"/>
    <lineage>
        <taxon>Bacteria</taxon>
        <taxon>Pseudomonadati</taxon>
        <taxon>Bacteroidota</taxon>
        <taxon>Cytophagia</taxon>
        <taxon>Cytophagales</taxon>
        <taxon>Spirosomataceae</taxon>
        <taxon>Dyadobacter</taxon>
    </lineage>
</organism>
<gene>
    <name evidence="1" type="ORF">E0F88_24695</name>
</gene>
<accession>A0A4V2Z3B0</accession>
<reference evidence="1 2" key="1">
    <citation type="submission" date="2019-03" db="EMBL/GenBank/DDBJ databases">
        <title>Dyadobacter AR-3-6 sp. nov., isolated from arctic soil.</title>
        <authorList>
            <person name="Chaudhary D.K."/>
        </authorList>
    </citation>
    <scope>NUCLEOTIDE SEQUENCE [LARGE SCALE GENOMIC DNA]</scope>
    <source>
        <strain evidence="1 2">AR-3-6</strain>
    </source>
</reference>
<sequence length="205" mass="23899">MFTYFYRILDRYNKPVTTIAIFTDVNKNFHPNIYEYEYLGTHNIFRFNTYQIADQDEKLLKVNPNPFAVVVLTVLLALKKKELNDEGLYELKYSLAKNLLSRKISRRKIDDLLIFLQRYVRFADSGYNVKFDNEIEVLTSKQRTMGIREQVLEMAKMEGLAEGKTEVVKNLLTSNRFTIAEISNFAGVSEVFVAEVKKALKKSLK</sequence>
<name>A0A4V2Z3B0_9BACT</name>
<evidence type="ECO:0008006" key="3">
    <source>
        <dbReference type="Google" id="ProtNLM"/>
    </source>
</evidence>
<dbReference type="AlphaFoldDB" id="A0A4V2Z3B0"/>
<dbReference type="EMBL" id="SMFL01000011">
    <property type="protein sequence ID" value="TDE11628.1"/>
    <property type="molecule type" value="Genomic_DNA"/>
</dbReference>
<dbReference type="RefSeq" id="WP_131960961.1">
    <property type="nucleotide sequence ID" value="NZ_SMFL01000011.1"/>
</dbReference>
<evidence type="ECO:0000313" key="2">
    <source>
        <dbReference type="Proteomes" id="UP000294850"/>
    </source>
</evidence>
<dbReference type="OrthoDB" id="944318at2"/>
<proteinExistence type="predicted"/>